<evidence type="ECO:0000256" key="11">
    <source>
        <dbReference type="ARBA" id="ARBA00062087"/>
    </source>
</evidence>
<evidence type="ECO:0000256" key="9">
    <source>
        <dbReference type="ARBA" id="ARBA00036800"/>
    </source>
</evidence>
<dbReference type="Gene3D" id="3.90.79.10">
    <property type="entry name" value="Nucleoside Triphosphate Pyrophosphohydrolase"/>
    <property type="match status" value="1"/>
</dbReference>
<dbReference type="SUPFAM" id="SSF55811">
    <property type="entry name" value="Nudix"/>
    <property type="match status" value="1"/>
</dbReference>
<reference evidence="18" key="1">
    <citation type="submission" date="2015-02" db="EMBL/GenBank/DDBJ databases">
        <title>Genome sequencing for Strongylocentrotus purpuratus.</title>
        <authorList>
            <person name="Murali S."/>
            <person name="Liu Y."/>
            <person name="Vee V."/>
            <person name="English A."/>
            <person name="Wang M."/>
            <person name="Skinner E."/>
            <person name="Han Y."/>
            <person name="Muzny D.M."/>
            <person name="Worley K.C."/>
            <person name="Gibbs R.A."/>
        </authorList>
    </citation>
    <scope>NUCLEOTIDE SEQUENCE</scope>
</reference>
<dbReference type="InParanoid" id="A0A7M7RA57"/>
<dbReference type="GO" id="GO:0005829">
    <property type="term" value="C:cytosol"/>
    <property type="evidence" value="ECO:0000318"/>
    <property type="project" value="GO_Central"/>
</dbReference>
<dbReference type="OrthoDB" id="447842at2759"/>
<comment type="cofactor">
    <cofactor evidence="1">
        <name>Mn(2+)</name>
        <dbReference type="ChEBI" id="CHEBI:29035"/>
    </cofactor>
</comment>
<keyword evidence="6" id="KW-0460">Magnesium</keyword>
<sequence length="150" mass="16808">MAAPSQPHVKRPGIGVGVFVTSDAHPNCVVLGKRKGSTGSGTFALPGGHLEFGEEWIDCAKRETEEETGLRLKNVVFSTVVNAVCIEKDYHYVTIFMRGEVDADFKKDPENTEPNKCEGWEWRDWNNFPPGEELFWALKVAREEGHNPFS</sequence>
<dbReference type="PANTHER" id="PTHR16099">
    <property type="entry name" value="8-OXO-DGTP DIPHOSPHATES NUDT15"/>
    <property type="match status" value="1"/>
</dbReference>
<dbReference type="CTD" id="55270"/>
<comment type="similarity">
    <text evidence="3">Belongs to the Nudix hydrolase family.</text>
</comment>
<keyword evidence="7" id="KW-0464">Manganese</keyword>
<evidence type="ECO:0000256" key="14">
    <source>
        <dbReference type="ARBA" id="ARBA00077398"/>
    </source>
</evidence>
<evidence type="ECO:0000256" key="8">
    <source>
        <dbReference type="ARBA" id="ARBA00036546"/>
    </source>
</evidence>
<dbReference type="InterPro" id="IPR015797">
    <property type="entry name" value="NUDIX_hydrolase-like_dom_sf"/>
</dbReference>
<comment type="subunit">
    <text evidence="11">Homodimer. Interacts with PCNA; interaction is disrupted in response to UV irradiation.</text>
</comment>
<dbReference type="GO" id="GO:0008413">
    <property type="term" value="F:8-oxo-7,8-dihydroguanosine triphosphate pyrophosphatase activity"/>
    <property type="evidence" value="ECO:0007669"/>
    <property type="project" value="UniProtKB-ARBA"/>
</dbReference>
<keyword evidence="5" id="KW-0378">Hydrolase</keyword>
<evidence type="ECO:0000256" key="12">
    <source>
        <dbReference type="ARBA" id="ARBA00070687"/>
    </source>
</evidence>
<evidence type="ECO:0000313" key="17">
    <source>
        <dbReference type="EnsemblMetazoa" id="XP_782891"/>
    </source>
</evidence>
<dbReference type="EnsemblMetazoa" id="XM_777798">
    <property type="protein sequence ID" value="XP_782891"/>
    <property type="gene ID" value="LOC577580"/>
</dbReference>
<dbReference type="GO" id="GO:0046872">
    <property type="term" value="F:metal ion binding"/>
    <property type="evidence" value="ECO:0007669"/>
    <property type="project" value="UniProtKB-KW"/>
</dbReference>
<accession>A0A7M7RA57</accession>
<keyword evidence="18" id="KW-1185">Reference proteome</keyword>
<dbReference type="PROSITE" id="PS00893">
    <property type="entry name" value="NUDIX_BOX"/>
    <property type="match status" value="1"/>
</dbReference>
<dbReference type="GO" id="GO:0006950">
    <property type="term" value="P:response to stress"/>
    <property type="evidence" value="ECO:0007669"/>
    <property type="project" value="UniProtKB-ARBA"/>
</dbReference>
<comment type="catalytic activity">
    <reaction evidence="8">
        <text>a 2'-deoxyribonucleoside 5'-triphosphate + H2O = a 2'-deoxyribonucleoside 5'-phosphate + diphosphate + H(+)</text>
        <dbReference type="Rhea" id="RHEA:44644"/>
        <dbReference type="ChEBI" id="CHEBI:15377"/>
        <dbReference type="ChEBI" id="CHEBI:15378"/>
        <dbReference type="ChEBI" id="CHEBI:33019"/>
        <dbReference type="ChEBI" id="CHEBI:61560"/>
        <dbReference type="ChEBI" id="CHEBI:65317"/>
        <dbReference type="EC" id="3.6.1.9"/>
    </reaction>
</comment>
<evidence type="ECO:0000256" key="10">
    <source>
        <dbReference type="ARBA" id="ARBA00055812"/>
    </source>
</evidence>
<dbReference type="KEGG" id="spu:577580"/>
<dbReference type="FunFam" id="3.90.79.10:FF:000034">
    <property type="entry name" value="Nucleotide triphosphate diphosphatase NUDT15"/>
    <property type="match status" value="1"/>
</dbReference>
<dbReference type="PROSITE" id="PS51462">
    <property type="entry name" value="NUDIX"/>
    <property type="match status" value="1"/>
</dbReference>
<evidence type="ECO:0000256" key="7">
    <source>
        <dbReference type="ARBA" id="ARBA00023211"/>
    </source>
</evidence>
<comment type="cofactor">
    <cofactor evidence="2">
        <name>Mg(2+)</name>
        <dbReference type="ChEBI" id="CHEBI:18420"/>
    </cofactor>
</comment>
<evidence type="ECO:0000256" key="15">
    <source>
        <dbReference type="ARBA" id="ARBA00080476"/>
    </source>
</evidence>
<proteinExistence type="inferred from homology"/>
<keyword evidence="4" id="KW-0479">Metal-binding</keyword>
<feature type="domain" description="Nudix hydrolase" evidence="16">
    <location>
        <begin position="9"/>
        <end position="148"/>
    </location>
</feature>
<evidence type="ECO:0000256" key="1">
    <source>
        <dbReference type="ARBA" id="ARBA00001936"/>
    </source>
</evidence>
<dbReference type="CDD" id="cd04678">
    <property type="entry name" value="NUDIX_MTH2_Nudt15"/>
    <property type="match status" value="1"/>
</dbReference>
<comment type="function">
    <text evidence="10">May catalyze the hydrolysis of nucleoside triphosphates including dGTP, dTTP, dCTP, their oxidized forms like 8-oxo-dGTP and the prodrug thiopurine derivatives 6-thio-dGTP and 6-thio-GTP. Could also catalyze the hydrolysis of some nucleoside diphosphate derivatives. Hydrolyzes oxidized nucleosides triphosphates like 8-oxo-dGTP in vitro, but the specificity and efficiency towards these substrates are low. Therefore, the potential in vivo sanitizing role of this enzyme, that would consist in removing oxidatively damaged forms of nucleosides to prevent their incorporation into DNA, is unclear. Through the hydrolysis of thioguanosine triphosphates may participate in the catabolism of thiopurine drugs. May also have a role in DNA synthesis and cell cycle progression by stabilizing PCNA. Exhibits decapping activity towards dpCoA-capped RNAs in vitro.</text>
</comment>
<dbReference type="InterPro" id="IPR020084">
    <property type="entry name" value="NUDIX_hydrolase_CS"/>
</dbReference>
<reference evidence="17" key="2">
    <citation type="submission" date="2021-01" db="UniProtKB">
        <authorList>
            <consortium name="EnsemblMetazoa"/>
        </authorList>
    </citation>
    <scope>IDENTIFICATION</scope>
</reference>
<dbReference type="Pfam" id="PF00293">
    <property type="entry name" value="NUDIX"/>
    <property type="match status" value="1"/>
</dbReference>
<evidence type="ECO:0000256" key="2">
    <source>
        <dbReference type="ARBA" id="ARBA00001946"/>
    </source>
</evidence>
<dbReference type="GeneID" id="577580"/>
<dbReference type="FunCoup" id="A0A7M7RA57">
    <property type="interactions" value="78"/>
</dbReference>
<evidence type="ECO:0000256" key="3">
    <source>
        <dbReference type="ARBA" id="ARBA00005582"/>
    </source>
</evidence>
<evidence type="ECO:0000259" key="16">
    <source>
        <dbReference type="PROSITE" id="PS51462"/>
    </source>
</evidence>
<comment type="catalytic activity">
    <reaction evidence="9">
        <text>a ribonucleoside 5'-triphosphate + H2O = a ribonucleoside 5'-phosphate + diphosphate + H(+)</text>
        <dbReference type="Rhea" id="RHEA:23996"/>
        <dbReference type="ChEBI" id="CHEBI:15377"/>
        <dbReference type="ChEBI" id="CHEBI:15378"/>
        <dbReference type="ChEBI" id="CHEBI:33019"/>
        <dbReference type="ChEBI" id="CHEBI:58043"/>
        <dbReference type="ChEBI" id="CHEBI:61557"/>
        <dbReference type="EC" id="3.6.1.9"/>
    </reaction>
</comment>
<evidence type="ECO:0000256" key="5">
    <source>
        <dbReference type="ARBA" id="ARBA00022801"/>
    </source>
</evidence>
<name>A0A7M7RA57_STRPU</name>
<dbReference type="GO" id="GO:0006203">
    <property type="term" value="P:dGTP catabolic process"/>
    <property type="evidence" value="ECO:0000318"/>
    <property type="project" value="GO_Central"/>
</dbReference>
<dbReference type="OMA" id="CEGWEWW"/>
<dbReference type="GO" id="GO:0035539">
    <property type="term" value="F:8-oxo-7,8-dihydrodeoxyguanosine triphosphate pyrophosphatase activity"/>
    <property type="evidence" value="ECO:0000318"/>
    <property type="project" value="GO_Central"/>
</dbReference>
<evidence type="ECO:0000256" key="4">
    <source>
        <dbReference type="ARBA" id="ARBA00022723"/>
    </source>
</evidence>
<organism evidence="17 18">
    <name type="scientific">Strongylocentrotus purpuratus</name>
    <name type="common">Purple sea urchin</name>
    <dbReference type="NCBI Taxonomy" id="7668"/>
    <lineage>
        <taxon>Eukaryota</taxon>
        <taxon>Metazoa</taxon>
        <taxon>Echinodermata</taxon>
        <taxon>Eleutherozoa</taxon>
        <taxon>Echinozoa</taxon>
        <taxon>Echinoidea</taxon>
        <taxon>Euechinoidea</taxon>
        <taxon>Echinacea</taxon>
        <taxon>Camarodonta</taxon>
        <taxon>Echinidea</taxon>
        <taxon>Strongylocentrotidae</taxon>
        <taxon>Strongylocentrotus</taxon>
    </lineage>
</organism>
<evidence type="ECO:0000313" key="18">
    <source>
        <dbReference type="Proteomes" id="UP000007110"/>
    </source>
</evidence>
<dbReference type="PANTHER" id="PTHR16099:SF5">
    <property type="entry name" value="NUCLEOTIDE TRIPHOSPHATE DIPHOSPHATASE NUDT15"/>
    <property type="match status" value="1"/>
</dbReference>
<evidence type="ECO:0000256" key="13">
    <source>
        <dbReference type="ARBA" id="ARBA00076736"/>
    </source>
</evidence>
<protein>
    <recommendedName>
        <fullName evidence="12">Nucleotide triphosphate diphosphatase NUDT15</fullName>
    </recommendedName>
    <alternativeName>
        <fullName evidence="13">MutT homolog 2</fullName>
    </alternativeName>
    <alternativeName>
        <fullName evidence="15">Nucleoside diphosphate-linked moiety X motif 15</fullName>
    </alternativeName>
    <alternativeName>
        <fullName evidence="14">Nucleoside diphosphate-linked to another moiety X hydrolase 15</fullName>
    </alternativeName>
</protein>
<dbReference type="InterPro" id="IPR000086">
    <property type="entry name" value="NUDIX_hydrolase_dom"/>
</dbReference>
<dbReference type="RefSeq" id="XP_782891.1">
    <property type="nucleotide sequence ID" value="XM_777798.4"/>
</dbReference>
<dbReference type="Proteomes" id="UP000007110">
    <property type="component" value="Unassembled WGS sequence"/>
</dbReference>
<evidence type="ECO:0000256" key="6">
    <source>
        <dbReference type="ARBA" id="ARBA00022842"/>
    </source>
</evidence>
<dbReference type="AlphaFoldDB" id="A0A7M7RA57"/>